<dbReference type="InterPro" id="IPR036412">
    <property type="entry name" value="HAD-like_sf"/>
</dbReference>
<dbReference type="GO" id="GO:0016787">
    <property type="term" value="F:hydrolase activity"/>
    <property type="evidence" value="ECO:0007669"/>
    <property type="project" value="UniProtKB-KW"/>
</dbReference>
<dbReference type="InterPro" id="IPR006439">
    <property type="entry name" value="HAD-SF_hydro_IA"/>
</dbReference>
<protein>
    <submittedName>
        <fullName evidence="1">HAD-IA family hydrolase</fullName>
    </submittedName>
</protein>
<dbReference type="InterPro" id="IPR023214">
    <property type="entry name" value="HAD_sf"/>
</dbReference>
<dbReference type="SFLD" id="SFLDG01129">
    <property type="entry name" value="C1.5:_HAD__Beta-PGM__Phosphata"/>
    <property type="match status" value="1"/>
</dbReference>
<organism evidence="1 2">
    <name type="scientific">Croceibacterium salegens</name>
    <dbReference type="NCBI Taxonomy" id="1737568"/>
    <lineage>
        <taxon>Bacteria</taxon>
        <taxon>Pseudomonadati</taxon>
        <taxon>Pseudomonadota</taxon>
        <taxon>Alphaproteobacteria</taxon>
        <taxon>Sphingomonadales</taxon>
        <taxon>Erythrobacteraceae</taxon>
        <taxon>Croceibacterium</taxon>
    </lineage>
</organism>
<dbReference type="InterPro" id="IPR023198">
    <property type="entry name" value="PGP-like_dom2"/>
</dbReference>
<dbReference type="RefSeq" id="WP_159793067.1">
    <property type="nucleotide sequence ID" value="NZ_WTYM01000032.1"/>
</dbReference>
<dbReference type="InterPro" id="IPR044999">
    <property type="entry name" value="CbbY-like"/>
</dbReference>
<dbReference type="SUPFAM" id="SSF56784">
    <property type="entry name" value="HAD-like"/>
    <property type="match status" value="1"/>
</dbReference>
<keyword evidence="1" id="KW-0378">Hydrolase</keyword>
<reference evidence="1 2" key="1">
    <citation type="submission" date="2019-12" db="EMBL/GenBank/DDBJ databases">
        <title>Genomic-based taxomic classification of the family Erythrobacteraceae.</title>
        <authorList>
            <person name="Xu L."/>
        </authorList>
    </citation>
    <scope>NUCLEOTIDE SEQUENCE [LARGE SCALE GENOMIC DNA]</scope>
    <source>
        <strain evidence="1 2">MCCC 1K01500</strain>
    </source>
</reference>
<dbReference type="EMBL" id="WTYM01000032">
    <property type="protein sequence ID" value="MXO59008.1"/>
    <property type="molecule type" value="Genomic_DNA"/>
</dbReference>
<dbReference type="OrthoDB" id="9797743at2"/>
<dbReference type="PANTHER" id="PTHR42896">
    <property type="entry name" value="XYLULOSE-1,5-BISPHOSPHATE (XUBP) PHOSPHATASE"/>
    <property type="match status" value="1"/>
</dbReference>
<dbReference type="Proteomes" id="UP000433652">
    <property type="component" value="Unassembled WGS sequence"/>
</dbReference>
<dbReference type="PRINTS" id="PR00413">
    <property type="entry name" value="HADHALOGNASE"/>
</dbReference>
<evidence type="ECO:0000313" key="2">
    <source>
        <dbReference type="Proteomes" id="UP000433652"/>
    </source>
</evidence>
<dbReference type="Gene3D" id="1.10.150.240">
    <property type="entry name" value="Putative phosphatase, domain 2"/>
    <property type="match status" value="1"/>
</dbReference>
<name>A0A6I4SUA6_9SPHN</name>
<dbReference type="PANTHER" id="PTHR42896:SF2">
    <property type="entry name" value="CBBY-LIKE PROTEIN"/>
    <property type="match status" value="1"/>
</dbReference>
<dbReference type="Pfam" id="PF00702">
    <property type="entry name" value="Hydrolase"/>
    <property type="match status" value="1"/>
</dbReference>
<evidence type="ECO:0000313" key="1">
    <source>
        <dbReference type="EMBL" id="MXO59008.1"/>
    </source>
</evidence>
<dbReference type="SFLD" id="SFLDS00003">
    <property type="entry name" value="Haloacid_Dehalogenase"/>
    <property type="match status" value="1"/>
</dbReference>
<proteinExistence type="predicted"/>
<accession>A0A6I4SUA6</accession>
<keyword evidence="2" id="KW-1185">Reference proteome</keyword>
<dbReference type="NCBIfam" id="TIGR01509">
    <property type="entry name" value="HAD-SF-IA-v3"/>
    <property type="match status" value="1"/>
</dbReference>
<dbReference type="AlphaFoldDB" id="A0A6I4SUA6"/>
<sequence length="247" mass="26863">MAEARMIEALIFDCDGVLVDTERDAHRVGFNKAFGEFGIDAEWSVQLYANLLLTAGGKERMKVYFDEFGWPNDKVAEYGGRDELIAALHKEKTRITSKLVSSLPVRPGVLRLVDEAIDAGVRLGVCTTSNPKFIDAVLDLFGPARKAKFEFVHAGDVVSKKKPAPEIYELAKQSLGLPPERCVVIEDSRNGLLAAKGAGFPCLVTTSTYTVDEDLSEADRIVPELGDEPNINVTLADLDELAAAHAA</sequence>
<dbReference type="Gene3D" id="3.40.50.1000">
    <property type="entry name" value="HAD superfamily/HAD-like"/>
    <property type="match status" value="1"/>
</dbReference>
<gene>
    <name evidence="1" type="ORF">GRI89_05585</name>
</gene>
<comment type="caution">
    <text evidence="1">The sequence shown here is derived from an EMBL/GenBank/DDBJ whole genome shotgun (WGS) entry which is preliminary data.</text>
</comment>